<dbReference type="PANTHER" id="PTHR31490:SF88">
    <property type="entry name" value="BETA-XYLANASE"/>
    <property type="match status" value="1"/>
</dbReference>
<name>A0A7X0MA20_9ACTN</name>
<sequence length="344" mass="37704">MAVHPLRRVLAVTAAVVCAAALAVTATPASATDVTLGSAAAATGRYFGAAVQERLLTVTPYTTILDREFTSVTPELEMWWNVIQPTRSSWNFGPADRVVEYAQAHGMRVRGRLITSYGLPAWVNSLPTASDVNAALVTFIRTVMTRYHGKIDTWDVVGEAFSDNASATRRPGIFQSRLGDSWIEQAFRAARAADPEVRLCYNDYGIEDIDKRKSQAVFSLLRDFRARGVPVDCVGLESHFTGSFPYPANFRRTLETFASLGLDVHLTELDVAGTAPAQGETYRSAISSCVAVPRCKGITVFGVSDQHSWRSSETPLLFDRYYNKKPSYYAALSAFPMPVTPTTP</sequence>
<evidence type="ECO:0000256" key="4">
    <source>
        <dbReference type="ARBA" id="ARBA00022729"/>
    </source>
</evidence>
<dbReference type="InterPro" id="IPR017853">
    <property type="entry name" value="GH"/>
</dbReference>
<evidence type="ECO:0000256" key="8">
    <source>
        <dbReference type="ARBA" id="ARBA00023326"/>
    </source>
</evidence>
<dbReference type="PROSITE" id="PS51760">
    <property type="entry name" value="GH10_2"/>
    <property type="match status" value="1"/>
</dbReference>
<dbReference type="GO" id="GO:0031176">
    <property type="term" value="F:endo-1,4-beta-xylanase activity"/>
    <property type="evidence" value="ECO:0007669"/>
    <property type="project" value="UniProtKB-EC"/>
</dbReference>
<keyword evidence="7 9" id="KW-0326">Glycosidase</keyword>
<keyword evidence="13" id="KW-1185">Reference proteome</keyword>
<keyword evidence="3 12" id="KW-0858">Xylan degradation</keyword>
<feature type="signal peptide" evidence="10">
    <location>
        <begin position="1"/>
        <end position="31"/>
    </location>
</feature>
<evidence type="ECO:0000256" key="6">
    <source>
        <dbReference type="ARBA" id="ARBA00023277"/>
    </source>
</evidence>
<evidence type="ECO:0000256" key="5">
    <source>
        <dbReference type="ARBA" id="ARBA00022801"/>
    </source>
</evidence>
<evidence type="ECO:0000256" key="10">
    <source>
        <dbReference type="SAM" id="SignalP"/>
    </source>
</evidence>
<dbReference type="PANTHER" id="PTHR31490">
    <property type="entry name" value="GLYCOSYL HYDROLASE"/>
    <property type="match status" value="1"/>
</dbReference>
<keyword evidence="4 10" id="KW-0732">Signal</keyword>
<evidence type="ECO:0000256" key="3">
    <source>
        <dbReference type="ARBA" id="ARBA00022651"/>
    </source>
</evidence>
<evidence type="ECO:0000256" key="9">
    <source>
        <dbReference type="RuleBase" id="RU361174"/>
    </source>
</evidence>
<dbReference type="Proteomes" id="UP000555564">
    <property type="component" value="Unassembled WGS sequence"/>
</dbReference>
<gene>
    <name evidence="12" type="ORF">BJ992_004967</name>
</gene>
<comment type="caution">
    <text evidence="12">The sequence shown here is derived from an EMBL/GenBank/DDBJ whole genome shotgun (WGS) entry which is preliminary data.</text>
</comment>
<dbReference type="AlphaFoldDB" id="A0A7X0MA20"/>
<keyword evidence="6 9" id="KW-0119">Carbohydrate metabolism</keyword>
<comment type="similarity">
    <text evidence="2 9">Belongs to the glycosyl hydrolase 10 (cellulase F) family.</text>
</comment>
<feature type="domain" description="GH10" evidence="11">
    <location>
        <begin position="30"/>
        <end position="334"/>
    </location>
</feature>
<dbReference type="GO" id="GO:0045493">
    <property type="term" value="P:xylan catabolic process"/>
    <property type="evidence" value="ECO:0007669"/>
    <property type="project" value="UniProtKB-KW"/>
</dbReference>
<dbReference type="Gene3D" id="3.20.20.80">
    <property type="entry name" value="Glycosidases"/>
    <property type="match status" value="1"/>
</dbReference>
<evidence type="ECO:0000256" key="7">
    <source>
        <dbReference type="ARBA" id="ARBA00023295"/>
    </source>
</evidence>
<evidence type="ECO:0000313" key="13">
    <source>
        <dbReference type="Proteomes" id="UP000555564"/>
    </source>
</evidence>
<reference evidence="12 13" key="1">
    <citation type="submission" date="2020-08" db="EMBL/GenBank/DDBJ databases">
        <title>Sequencing the genomes of 1000 actinobacteria strains.</title>
        <authorList>
            <person name="Klenk H.-P."/>
        </authorList>
    </citation>
    <scope>NUCLEOTIDE SEQUENCE [LARGE SCALE GENOMIC DNA]</scope>
    <source>
        <strain evidence="12 13">DSM 44936</strain>
    </source>
</reference>
<dbReference type="SMART" id="SM00633">
    <property type="entry name" value="Glyco_10"/>
    <property type="match status" value="1"/>
</dbReference>
<dbReference type="PRINTS" id="PR00134">
    <property type="entry name" value="GLHYDRLASE10"/>
</dbReference>
<dbReference type="RefSeq" id="WP_184984934.1">
    <property type="nucleotide sequence ID" value="NZ_BAAALO010000081.1"/>
</dbReference>
<protein>
    <recommendedName>
        <fullName evidence="9">Beta-xylanase</fullName>
        <ecNumber evidence="9">3.2.1.8</ecNumber>
    </recommendedName>
</protein>
<dbReference type="SUPFAM" id="SSF51445">
    <property type="entry name" value="(Trans)glycosidases"/>
    <property type="match status" value="1"/>
</dbReference>
<feature type="chain" id="PRO_5030792170" description="Beta-xylanase" evidence="10">
    <location>
        <begin position="32"/>
        <end position="344"/>
    </location>
</feature>
<keyword evidence="8 9" id="KW-0624">Polysaccharide degradation</keyword>
<evidence type="ECO:0000256" key="1">
    <source>
        <dbReference type="ARBA" id="ARBA00000681"/>
    </source>
</evidence>
<accession>A0A7X0MA20</accession>
<evidence type="ECO:0000256" key="2">
    <source>
        <dbReference type="ARBA" id="ARBA00007495"/>
    </source>
</evidence>
<dbReference type="InterPro" id="IPR044846">
    <property type="entry name" value="GH10"/>
</dbReference>
<proteinExistence type="inferred from homology"/>
<dbReference type="InterPro" id="IPR001000">
    <property type="entry name" value="GH10_dom"/>
</dbReference>
<comment type="catalytic activity">
    <reaction evidence="1 9">
        <text>Endohydrolysis of (1-&gt;4)-beta-D-xylosidic linkages in xylans.</text>
        <dbReference type="EC" id="3.2.1.8"/>
    </reaction>
</comment>
<dbReference type="Pfam" id="PF00331">
    <property type="entry name" value="Glyco_hydro_10"/>
    <property type="match status" value="1"/>
</dbReference>
<keyword evidence="5 9" id="KW-0378">Hydrolase</keyword>
<organism evidence="12 13">
    <name type="scientific">Sphaerisporangium rubeum</name>
    <dbReference type="NCBI Taxonomy" id="321317"/>
    <lineage>
        <taxon>Bacteria</taxon>
        <taxon>Bacillati</taxon>
        <taxon>Actinomycetota</taxon>
        <taxon>Actinomycetes</taxon>
        <taxon>Streptosporangiales</taxon>
        <taxon>Streptosporangiaceae</taxon>
        <taxon>Sphaerisporangium</taxon>
    </lineage>
</organism>
<evidence type="ECO:0000313" key="12">
    <source>
        <dbReference type="EMBL" id="MBB6475536.1"/>
    </source>
</evidence>
<dbReference type="EC" id="3.2.1.8" evidence="9"/>
<evidence type="ECO:0000259" key="11">
    <source>
        <dbReference type="PROSITE" id="PS51760"/>
    </source>
</evidence>
<dbReference type="EMBL" id="JACHIU010000001">
    <property type="protein sequence ID" value="MBB6475536.1"/>
    <property type="molecule type" value="Genomic_DNA"/>
</dbReference>